<dbReference type="Proteomes" id="UP000015101">
    <property type="component" value="Unassembled WGS sequence"/>
</dbReference>
<keyword evidence="5" id="KW-1185">Reference proteome</keyword>
<keyword evidence="2" id="KW-0812">Transmembrane</keyword>
<organism evidence="4 5">
    <name type="scientific">Helobdella robusta</name>
    <name type="common">Californian leech</name>
    <dbReference type="NCBI Taxonomy" id="6412"/>
    <lineage>
        <taxon>Eukaryota</taxon>
        <taxon>Metazoa</taxon>
        <taxon>Spiralia</taxon>
        <taxon>Lophotrochozoa</taxon>
        <taxon>Annelida</taxon>
        <taxon>Clitellata</taxon>
        <taxon>Hirudinea</taxon>
        <taxon>Rhynchobdellida</taxon>
        <taxon>Glossiphoniidae</taxon>
        <taxon>Helobdella</taxon>
    </lineage>
</organism>
<feature type="region of interest" description="Disordered" evidence="1">
    <location>
        <begin position="1"/>
        <end position="40"/>
    </location>
</feature>
<evidence type="ECO:0000256" key="2">
    <source>
        <dbReference type="SAM" id="Phobius"/>
    </source>
</evidence>
<dbReference type="EnsemblMetazoa" id="HelroT169973">
    <property type="protein sequence ID" value="HelroP169973"/>
    <property type="gene ID" value="HelroG169973"/>
</dbReference>
<reference evidence="3 5" key="2">
    <citation type="journal article" date="2013" name="Nature">
        <title>Insights into bilaterian evolution from three spiralian genomes.</title>
        <authorList>
            <person name="Simakov O."/>
            <person name="Marletaz F."/>
            <person name="Cho S.J."/>
            <person name="Edsinger-Gonzales E."/>
            <person name="Havlak P."/>
            <person name="Hellsten U."/>
            <person name="Kuo D.H."/>
            <person name="Larsson T."/>
            <person name="Lv J."/>
            <person name="Arendt D."/>
            <person name="Savage R."/>
            <person name="Osoegawa K."/>
            <person name="de Jong P."/>
            <person name="Grimwood J."/>
            <person name="Chapman J.A."/>
            <person name="Shapiro H."/>
            <person name="Aerts A."/>
            <person name="Otillar R.P."/>
            <person name="Terry A.Y."/>
            <person name="Boore J.L."/>
            <person name="Grigoriev I.V."/>
            <person name="Lindberg D.R."/>
            <person name="Seaver E.C."/>
            <person name="Weisblat D.A."/>
            <person name="Putnam N.H."/>
            <person name="Rokhsar D.S."/>
        </authorList>
    </citation>
    <scope>NUCLEOTIDE SEQUENCE</scope>
</reference>
<dbReference type="KEGG" id="hro:HELRODRAFT_169973"/>
<reference evidence="4" key="3">
    <citation type="submission" date="2015-06" db="UniProtKB">
        <authorList>
            <consortium name="EnsemblMetazoa"/>
        </authorList>
    </citation>
    <scope>IDENTIFICATION</scope>
</reference>
<dbReference type="AlphaFoldDB" id="T1F2H8"/>
<dbReference type="HOGENOM" id="CLU_1031643_0_0_1"/>
<evidence type="ECO:0000313" key="3">
    <source>
        <dbReference type="EMBL" id="ESO08234.1"/>
    </source>
</evidence>
<dbReference type="EMBL" id="KB096134">
    <property type="protein sequence ID" value="ESO08234.1"/>
    <property type="molecule type" value="Genomic_DNA"/>
</dbReference>
<dbReference type="EMBL" id="AMQM01003446">
    <property type="status" value="NOT_ANNOTATED_CDS"/>
    <property type="molecule type" value="Genomic_DNA"/>
</dbReference>
<evidence type="ECO:0000256" key="1">
    <source>
        <dbReference type="SAM" id="MobiDB-lite"/>
    </source>
</evidence>
<dbReference type="CTD" id="20203028"/>
<gene>
    <name evidence="4" type="primary">20203028</name>
    <name evidence="3" type="ORF">HELRODRAFT_169973</name>
</gene>
<dbReference type="RefSeq" id="XP_009014023.1">
    <property type="nucleotide sequence ID" value="XM_009015775.1"/>
</dbReference>
<proteinExistence type="predicted"/>
<feature type="transmembrane region" description="Helical" evidence="2">
    <location>
        <begin position="228"/>
        <end position="249"/>
    </location>
</feature>
<reference evidence="5" key="1">
    <citation type="submission" date="2012-12" db="EMBL/GenBank/DDBJ databases">
        <authorList>
            <person name="Hellsten U."/>
            <person name="Grimwood J."/>
            <person name="Chapman J.A."/>
            <person name="Shapiro H."/>
            <person name="Aerts A."/>
            <person name="Otillar R.P."/>
            <person name="Terry A.Y."/>
            <person name="Boore J.L."/>
            <person name="Simakov O."/>
            <person name="Marletaz F."/>
            <person name="Cho S.-J."/>
            <person name="Edsinger-Gonzales E."/>
            <person name="Havlak P."/>
            <person name="Kuo D.-H."/>
            <person name="Larsson T."/>
            <person name="Lv J."/>
            <person name="Arendt D."/>
            <person name="Savage R."/>
            <person name="Osoegawa K."/>
            <person name="de Jong P."/>
            <person name="Lindberg D.R."/>
            <person name="Seaver E.C."/>
            <person name="Weisblat D.A."/>
            <person name="Putnam N.H."/>
            <person name="Grigoriev I.V."/>
            <person name="Rokhsar D.S."/>
        </authorList>
    </citation>
    <scope>NUCLEOTIDE SEQUENCE</scope>
</reference>
<dbReference type="GeneID" id="20203028"/>
<keyword evidence="2" id="KW-0472">Membrane</keyword>
<sequence>MSQANETKYGKISPHTHHHLPATTDSPSSKSNTKKREVVNHDCMDPMLKLDKLIESHQRCVQDDLRRKLMTLNDVFYMETEKQLTKEQKQEDDDDEGGDGGRVAGRIDELIDEVRCLSKNLDSLRGSCQSRKDEMSRIIEEQLLLDPNKNVALVIMPKLISVRKQHYEDLKVVCNNIHQHETRLAKVKMKVKVLEETLNSSSNINHNISDVKNNHNCNTTHDNKRCSAYTVSCISVIIVITDTIIIVNINHVLNIQSRHEIHVTLILSYH</sequence>
<name>T1F2H8_HELRO</name>
<protein>
    <submittedName>
        <fullName evidence="3 4">Uncharacterized protein</fullName>
    </submittedName>
</protein>
<dbReference type="InParanoid" id="T1F2H8"/>
<evidence type="ECO:0000313" key="5">
    <source>
        <dbReference type="Proteomes" id="UP000015101"/>
    </source>
</evidence>
<accession>T1F2H8</accession>
<evidence type="ECO:0000313" key="4">
    <source>
        <dbReference type="EnsemblMetazoa" id="HelroP169973"/>
    </source>
</evidence>
<feature type="region of interest" description="Disordered" evidence="1">
    <location>
        <begin position="82"/>
        <end position="103"/>
    </location>
</feature>
<keyword evidence="2" id="KW-1133">Transmembrane helix</keyword>